<organism evidence="1 2">
    <name type="scientific">Potamilus streckersoni</name>
    <dbReference type="NCBI Taxonomy" id="2493646"/>
    <lineage>
        <taxon>Eukaryota</taxon>
        <taxon>Metazoa</taxon>
        <taxon>Spiralia</taxon>
        <taxon>Lophotrochozoa</taxon>
        <taxon>Mollusca</taxon>
        <taxon>Bivalvia</taxon>
        <taxon>Autobranchia</taxon>
        <taxon>Heteroconchia</taxon>
        <taxon>Palaeoheterodonta</taxon>
        <taxon>Unionida</taxon>
        <taxon>Unionoidea</taxon>
        <taxon>Unionidae</taxon>
        <taxon>Ambleminae</taxon>
        <taxon>Lampsilini</taxon>
        <taxon>Potamilus</taxon>
    </lineage>
</organism>
<dbReference type="EMBL" id="JAEAOA010000724">
    <property type="protein sequence ID" value="KAK3600123.1"/>
    <property type="molecule type" value="Genomic_DNA"/>
</dbReference>
<feature type="non-terminal residue" evidence="1">
    <location>
        <position position="108"/>
    </location>
</feature>
<name>A0AAE0SYA4_9BIVA</name>
<protein>
    <submittedName>
        <fullName evidence="1">Uncharacterized protein</fullName>
    </submittedName>
</protein>
<evidence type="ECO:0000313" key="2">
    <source>
        <dbReference type="Proteomes" id="UP001195483"/>
    </source>
</evidence>
<reference evidence="1" key="1">
    <citation type="journal article" date="2021" name="Genome Biol. Evol.">
        <title>A High-Quality Reference Genome for a Parasitic Bivalve with Doubly Uniparental Inheritance (Bivalvia: Unionida).</title>
        <authorList>
            <person name="Smith C.H."/>
        </authorList>
    </citation>
    <scope>NUCLEOTIDE SEQUENCE</scope>
    <source>
        <strain evidence="1">CHS0354</strain>
    </source>
</reference>
<reference evidence="1" key="2">
    <citation type="journal article" date="2021" name="Genome Biol. Evol.">
        <title>Developing a high-quality reference genome for a parasitic bivalve with doubly uniparental inheritance (Bivalvia: Unionida).</title>
        <authorList>
            <person name="Smith C.H."/>
        </authorList>
    </citation>
    <scope>NUCLEOTIDE SEQUENCE</scope>
    <source>
        <strain evidence="1">CHS0354</strain>
        <tissue evidence="1">Mantle</tissue>
    </source>
</reference>
<keyword evidence="2" id="KW-1185">Reference proteome</keyword>
<sequence>MEENQISLDSVSTFQDVQVITSSHVCNKASTILTIMHNTTVSHPNAPACVNGDHRSSEALVFVNCNTTSTATWRRGENVVTACTSIAQFTPIATFKTDGAYIPNGGTA</sequence>
<comment type="caution">
    <text evidence="1">The sequence shown here is derived from an EMBL/GenBank/DDBJ whole genome shotgun (WGS) entry which is preliminary data.</text>
</comment>
<gene>
    <name evidence="1" type="ORF">CHS0354_011847</name>
</gene>
<proteinExistence type="predicted"/>
<evidence type="ECO:0000313" key="1">
    <source>
        <dbReference type="EMBL" id="KAK3600123.1"/>
    </source>
</evidence>
<accession>A0AAE0SYA4</accession>
<dbReference type="Proteomes" id="UP001195483">
    <property type="component" value="Unassembled WGS sequence"/>
</dbReference>
<reference evidence="1" key="3">
    <citation type="submission" date="2023-05" db="EMBL/GenBank/DDBJ databases">
        <authorList>
            <person name="Smith C.H."/>
        </authorList>
    </citation>
    <scope>NUCLEOTIDE SEQUENCE</scope>
    <source>
        <strain evidence="1">CHS0354</strain>
        <tissue evidence="1">Mantle</tissue>
    </source>
</reference>
<dbReference type="AlphaFoldDB" id="A0AAE0SYA4"/>